<dbReference type="InterPro" id="IPR001214">
    <property type="entry name" value="SET_dom"/>
</dbReference>
<protein>
    <recommendedName>
        <fullName evidence="1">SET domain-containing protein</fullName>
    </recommendedName>
</protein>
<dbReference type="GO" id="GO:0016279">
    <property type="term" value="F:protein-lysine N-methyltransferase activity"/>
    <property type="evidence" value="ECO:0007669"/>
    <property type="project" value="EnsemblFungi"/>
</dbReference>
<dbReference type="InterPro" id="IPR044432">
    <property type="entry name" value="Set10/Efm1_SET"/>
</dbReference>
<evidence type="ECO:0000313" key="3">
    <source>
        <dbReference type="Proteomes" id="UP000000267"/>
    </source>
</evidence>
<reference evidence="2 3" key="1">
    <citation type="journal article" date="2007" name="Proc. Natl. Acad. Sci. U.S.A.">
        <title>Independent sorting-out of thousands of duplicated gene pairs in two yeast species descended from a whole-genome duplication.</title>
        <authorList>
            <person name="Scannell D.R."/>
            <person name="Frank A.C."/>
            <person name="Conant G.C."/>
            <person name="Byrne K.P."/>
            <person name="Woolfit M."/>
            <person name="Wolfe K.H."/>
        </authorList>
    </citation>
    <scope>NUCLEOTIDE SEQUENCE [LARGE SCALE GENOMIC DNA]</scope>
    <source>
        <strain evidence="3">ATCC 22028 / DSM 70294 / BCRC 21397 / CBS 2163 / NBRC 10782 / NRRL Y-8283 / UCD 57-17</strain>
    </source>
</reference>
<dbReference type="GeneID" id="5542745"/>
<feature type="domain" description="SET" evidence="1">
    <location>
        <begin position="23"/>
        <end position="273"/>
    </location>
</feature>
<dbReference type="SUPFAM" id="SSF82199">
    <property type="entry name" value="SET domain"/>
    <property type="match status" value="1"/>
</dbReference>
<dbReference type="Pfam" id="PF00856">
    <property type="entry name" value="SET"/>
    <property type="match status" value="1"/>
</dbReference>
<dbReference type="InParanoid" id="A7TSP1"/>
<dbReference type="PANTHER" id="PTHR13271">
    <property type="entry name" value="UNCHARACTERIZED PUTATIVE METHYLTRANSFERASE"/>
    <property type="match status" value="1"/>
</dbReference>
<dbReference type="PhylomeDB" id="A7TSP1"/>
<dbReference type="InterPro" id="IPR046341">
    <property type="entry name" value="SET_dom_sf"/>
</dbReference>
<dbReference type="EMBL" id="DS480518">
    <property type="protein sequence ID" value="EDO14720.1"/>
    <property type="molecule type" value="Genomic_DNA"/>
</dbReference>
<dbReference type="PROSITE" id="PS50280">
    <property type="entry name" value="SET"/>
    <property type="match status" value="1"/>
</dbReference>
<dbReference type="GO" id="GO:0005634">
    <property type="term" value="C:nucleus"/>
    <property type="evidence" value="ECO:0007669"/>
    <property type="project" value="TreeGrafter"/>
</dbReference>
<sequence>MISNQDLDNFIKWSKENGAVIDERIDFRVTKSTGISCFSNSIISKQEDSLISVPSDLIINRKLAEKYMGVTSKDLKLSTKNPNSLTILFFSSLKFNGSFGNGIRNKFLPYLNIIPIELDQPYFWDPKIIEVIEGTDLFLIMKNNLIEIFNEWEELMDKLELSTDDPILGSSINEKILFEYVWNFRNHGNNEIQWNSFYAYLWASCIFSSRAFPELIIDTDTSSDINTAFLFPVVDLLNHKNDTNVRWNYRDGNISFNALDTIRENEEVFNNYGDKTNEELLLSYGFAYENNVHDTSRLTLRLDPTLIASALGDRVKLSKREYPKPDTVEFELSMNVDIPNNLINFFGYLCKLQSEKTTTIRSILEGCDQLLSIFNQKLIMFKGLLKFDQSKLNNYNTSTLKQVKIYLTSQRRIFNFNIESLQKLQKKILKSSEENISFKSIFKSDKTFANSMLINRGIINYEDLVKKDAIREALLLWVVRISNHEAYPKKFDFSFPKFIIDMFLEISENKIIEKEDVEEFIPYYKELFPKLSEKIPEVYNIGKWGIRQFIIADTVLDRLTWIKIPPNESFFIKRQEFKL</sequence>
<gene>
    <name evidence="2" type="ORF">Kpol_311p5</name>
</gene>
<dbReference type="CDD" id="cd19180">
    <property type="entry name" value="SET_SpSET10-like"/>
    <property type="match status" value="1"/>
</dbReference>
<accession>A7TSP1</accession>
<evidence type="ECO:0000259" key="1">
    <source>
        <dbReference type="PROSITE" id="PS50280"/>
    </source>
</evidence>
<dbReference type="Proteomes" id="UP000000267">
    <property type="component" value="Unassembled WGS sequence"/>
</dbReference>
<dbReference type="STRING" id="436907.A7TSP1"/>
<dbReference type="InterPro" id="IPR050600">
    <property type="entry name" value="SETD3_SETD6_MTase"/>
</dbReference>
<evidence type="ECO:0000313" key="2">
    <source>
        <dbReference type="EMBL" id="EDO14720.1"/>
    </source>
</evidence>
<dbReference type="RefSeq" id="XP_001642578.1">
    <property type="nucleotide sequence ID" value="XM_001642528.1"/>
</dbReference>
<dbReference type="PANTHER" id="PTHR13271:SF147">
    <property type="entry name" value="PROTEIN-LYSINE N-METHYLTRANSFERASE EFM1-RELATED"/>
    <property type="match status" value="1"/>
</dbReference>
<dbReference type="HOGENOM" id="CLU_030667_1_0_1"/>
<proteinExistence type="predicted"/>
<keyword evidence="3" id="KW-1185">Reference proteome</keyword>
<dbReference type="AlphaFoldDB" id="A7TSP1"/>
<dbReference type="KEGG" id="vpo:Kpol_311p5"/>
<name>A7TSP1_VANPO</name>
<dbReference type="OrthoDB" id="42889at2759"/>
<dbReference type="Gene3D" id="3.90.1410.10">
    <property type="entry name" value="set domain protein methyltransferase, domain 1"/>
    <property type="match status" value="1"/>
</dbReference>
<dbReference type="eggNOG" id="KOG1337">
    <property type="taxonomic scope" value="Eukaryota"/>
</dbReference>
<dbReference type="OMA" id="WGIRQFI"/>
<dbReference type="FunCoup" id="A7TSP1">
    <property type="interactions" value="308"/>
</dbReference>
<organism evidence="3">
    <name type="scientific">Vanderwaltozyma polyspora (strain ATCC 22028 / DSM 70294 / BCRC 21397 / CBS 2163 / NBRC 10782 / NRRL Y-8283 / UCD 57-17)</name>
    <name type="common">Kluyveromyces polysporus</name>
    <dbReference type="NCBI Taxonomy" id="436907"/>
    <lineage>
        <taxon>Eukaryota</taxon>
        <taxon>Fungi</taxon>
        <taxon>Dikarya</taxon>
        <taxon>Ascomycota</taxon>
        <taxon>Saccharomycotina</taxon>
        <taxon>Saccharomycetes</taxon>
        <taxon>Saccharomycetales</taxon>
        <taxon>Saccharomycetaceae</taxon>
        <taxon>Vanderwaltozyma</taxon>
    </lineage>
</organism>